<keyword evidence="4" id="KW-0411">Iron-sulfur</keyword>
<dbReference type="SFLD" id="SFLDS00029">
    <property type="entry name" value="Radical_SAM"/>
    <property type="match status" value="1"/>
</dbReference>
<keyword evidence="2" id="KW-0479">Metal-binding</keyword>
<gene>
    <name evidence="6" type="ORF">G5C51_01425</name>
</gene>
<dbReference type="GO" id="GO:0003824">
    <property type="term" value="F:catalytic activity"/>
    <property type="evidence" value="ECO:0007669"/>
    <property type="project" value="InterPro"/>
</dbReference>
<dbReference type="PROSITE" id="PS51918">
    <property type="entry name" value="RADICAL_SAM"/>
    <property type="match status" value="1"/>
</dbReference>
<dbReference type="InterPro" id="IPR006638">
    <property type="entry name" value="Elp3/MiaA/NifB-like_rSAM"/>
</dbReference>
<evidence type="ECO:0000313" key="7">
    <source>
        <dbReference type="Proteomes" id="UP000481583"/>
    </source>
</evidence>
<dbReference type="Gene3D" id="3.20.20.70">
    <property type="entry name" value="Aldolase class I"/>
    <property type="match status" value="1"/>
</dbReference>
<keyword evidence="1" id="KW-0949">S-adenosyl-L-methionine</keyword>
<dbReference type="SFLD" id="SFLDG01067">
    <property type="entry name" value="SPASM/twitch_domain_containing"/>
    <property type="match status" value="1"/>
</dbReference>
<dbReference type="InterPro" id="IPR007197">
    <property type="entry name" value="rSAM"/>
</dbReference>
<dbReference type="InterPro" id="IPR058240">
    <property type="entry name" value="rSAM_sf"/>
</dbReference>
<feature type="domain" description="Radical SAM core" evidence="5">
    <location>
        <begin position="34"/>
        <end position="243"/>
    </location>
</feature>
<dbReference type="Proteomes" id="UP000481583">
    <property type="component" value="Unassembled WGS sequence"/>
</dbReference>
<comment type="caution">
    <text evidence="6">The sequence shown here is derived from an EMBL/GenBank/DDBJ whole genome shotgun (WGS) entry which is preliminary data.</text>
</comment>
<name>A0A6G4TSX4_9ACTN</name>
<organism evidence="6 7">
    <name type="scientific">Streptomyces coryli</name>
    <dbReference type="NCBI Taxonomy" id="1128680"/>
    <lineage>
        <taxon>Bacteria</taxon>
        <taxon>Bacillati</taxon>
        <taxon>Actinomycetota</taxon>
        <taxon>Actinomycetes</taxon>
        <taxon>Kitasatosporales</taxon>
        <taxon>Streptomycetaceae</taxon>
        <taxon>Streptomyces</taxon>
    </lineage>
</organism>
<dbReference type="GO" id="GO:0046872">
    <property type="term" value="F:metal ion binding"/>
    <property type="evidence" value="ECO:0007669"/>
    <property type="project" value="UniProtKB-KW"/>
</dbReference>
<evidence type="ECO:0000256" key="4">
    <source>
        <dbReference type="ARBA" id="ARBA00023014"/>
    </source>
</evidence>
<dbReference type="AlphaFoldDB" id="A0A6G4TSX4"/>
<dbReference type="Pfam" id="PF04055">
    <property type="entry name" value="Radical_SAM"/>
    <property type="match status" value="1"/>
</dbReference>
<evidence type="ECO:0000313" key="6">
    <source>
        <dbReference type="EMBL" id="NGN62566.1"/>
    </source>
</evidence>
<dbReference type="InterPro" id="IPR050377">
    <property type="entry name" value="Radical_SAM_PqqE_MftC-like"/>
</dbReference>
<dbReference type="GO" id="GO:0051536">
    <property type="term" value="F:iron-sulfur cluster binding"/>
    <property type="evidence" value="ECO:0007669"/>
    <property type="project" value="UniProtKB-KW"/>
</dbReference>
<keyword evidence="7" id="KW-1185">Reference proteome</keyword>
<evidence type="ECO:0000259" key="5">
    <source>
        <dbReference type="PROSITE" id="PS51918"/>
    </source>
</evidence>
<sequence length="300" mass="32284">MKRRVGPDGMHLFDRRTGLNVLFDEADVPEEQWARAPRQVSIALTNACDLACPFCYAPKTAAVLDAARLCAWIDELDAEGCLGVGFGGGEPTLYRRLPQVCRHVAERTDLAVTMTTHAHRFTPQLIEALAGTVNFVRVSVDGVGTTYEKLRNRSFAVLVQRLAQIGEAFRFGINCVVNDSTLADLDRVADLAASTGAAELLLLAERPGRGHPGSSRPHVTAALHQWIASYHGPVALTIGEGDTGSLLTAQPLPGEMELRAYAHIDAAGTLRRTSYHAAGEPVDDRGIIAALSRLQQKGVA</sequence>
<dbReference type="SMART" id="SM00729">
    <property type="entry name" value="Elp3"/>
    <property type="match status" value="1"/>
</dbReference>
<evidence type="ECO:0000256" key="1">
    <source>
        <dbReference type="ARBA" id="ARBA00022691"/>
    </source>
</evidence>
<keyword evidence="3" id="KW-0408">Iron</keyword>
<dbReference type="EMBL" id="JAAKZV010000002">
    <property type="protein sequence ID" value="NGN62566.1"/>
    <property type="molecule type" value="Genomic_DNA"/>
</dbReference>
<dbReference type="PANTHER" id="PTHR11228:SF7">
    <property type="entry name" value="PQQA PEPTIDE CYCLASE"/>
    <property type="match status" value="1"/>
</dbReference>
<reference evidence="6 7" key="1">
    <citation type="submission" date="2020-02" db="EMBL/GenBank/DDBJ databases">
        <title>Whole-genome analyses of novel actinobacteria.</title>
        <authorList>
            <person name="Sahin N."/>
        </authorList>
    </citation>
    <scope>NUCLEOTIDE SEQUENCE [LARGE SCALE GENOMIC DNA]</scope>
    <source>
        <strain evidence="6 7">A7024</strain>
    </source>
</reference>
<dbReference type="SUPFAM" id="SSF102114">
    <property type="entry name" value="Radical SAM enzymes"/>
    <property type="match status" value="1"/>
</dbReference>
<evidence type="ECO:0000256" key="3">
    <source>
        <dbReference type="ARBA" id="ARBA00023004"/>
    </source>
</evidence>
<protein>
    <submittedName>
        <fullName evidence="6">Radical SAM protein</fullName>
    </submittedName>
</protein>
<dbReference type="RefSeq" id="WP_165230124.1">
    <property type="nucleotide sequence ID" value="NZ_JAAKZV010000002.1"/>
</dbReference>
<accession>A0A6G4TSX4</accession>
<proteinExistence type="predicted"/>
<evidence type="ECO:0000256" key="2">
    <source>
        <dbReference type="ARBA" id="ARBA00022723"/>
    </source>
</evidence>
<dbReference type="CDD" id="cd01335">
    <property type="entry name" value="Radical_SAM"/>
    <property type="match status" value="1"/>
</dbReference>
<dbReference type="PANTHER" id="PTHR11228">
    <property type="entry name" value="RADICAL SAM DOMAIN PROTEIN"/>
    <property type="match status" value="1"/>
</dbReference>
<dbReference type="InterPro" id="IPR013785">
    <property type="entry name" value="Aldolase_TIM"/>
</dbReference>